<dbReference type="InterPro" id="IPR036249">
    <property type="entry name" value="Thioredoxin-like_sf"/>
</dbReference>
<dbReference type="Gene3D" id="3.40.30.10">
    <property type="entry name" value="Glutaredoxin"/>
    <property type="match status" value="1"/>
</dbReference>
<dbReference type="SUPFAM" id="SSF52833">
    <property type="entry name" value="Thioredoxin-like"/>
    <property type="match status" value="1"/>
</dbReference>
<keyword evidence="2" id="KW-0812">Transmembrane</keyword>
<evidence type="ECO:0000313" key="3">
    <source>
        <dbReference type="EMBL" id="MCL7928688.1"/>
    </source>
</evidence>
<reference evidence="3" key="1">
    <citation type="submission" date="2022-05" db="EMBL/GenBank/DDBJ databases">
        <title>Halomonas geminus sp. nov. and Halomonas llamarensis sp. nov. isolated from high-altitude salars of the Atacama Desert.</title>
        <authorList>
            <person name="Hintersatz C."/>
            <person name="Rojas L.A."/>
            <person name="Wei T.-S."/>
            <person name="Kutschke S."/>
            <person name="Lehmann F."/>
            <person name="Jain R."/>
            <person name="Pollmann K."/>
        </authorList>
    </citation>
    <scope>NUCLEOTIDE SEQUENCE</scope>
    <source>
        <strain evidence="3">ATCHA</strain>
    </source>
</reference>
<evidence type="ECO:0000256" key="2">
    <source>
        <dbReference type="SAM" id="Phobius"/>
    </source>
</evidence>
<dbReference type="CDD" id="cd02968">
    <property type="entry name" value="SCO"/>
    <property type="match status" value="1"/>
</dbReference>
<dbReference type="InterPro" id="IPR003782">
    <property type="entry name" value="SCO1/SenC"/>
</dbReference>
<protein>
    <submittedName>
        <fullName evidence="3">SCO family protein</fullName>
    </submittedName>
</protein>
<dbReference type="EMBL" id="JAMJPJ010000001">
    <property type="protein sequence ID" value="MCL7928688.1"/>
    <property type="molecule type" value="Genomic_DNA"/>
</dbReference>
<sequence length="215" mass="23631">MANARFAAKNVASEKRATKSAPLWLGSALIVLLLLVSAFGLYRYMVAPDQNSEPIGGPIELPSTQGDFSLSQLEEDQLAVVSFGYTYCPDVCPMNQAVKKQALTQLTPEQRQRVVPLLISVDPARDSIERLREYTGFFGERFIGATGSQAQLEDIAERYGVIWRRVEADGSAMEYTIDHSASLYLVNREGDIVQRVLYSPTAGALTSALKTHLEG</sequence>
<evidence type="ECO:0000256" key="1">
    <source>
        <dbReference type="ARBA" id="ARBA00010996"/>
    </source>
</evidence>
<organism evidence="3 4">
    <name type="scientific">Halomonas llamarensis</name>
    <dbReference type="NCBI Taxonomy" id="2945104"/>
    <lineage>
        <taxon>Bacteria</taxon>
        <taxon>Pseudomonadati</taxon>
        <taxon>Pseudomonadota</taxon>
        <taxon>Gammaproteobacteria</taxon>
        <taxon>Oceanospirillales</taxon>
        <taxon>Halomonadaceae</taxon>
        <taxon>Halomonas</taxon>
    </lineage>
</organism>
<dbReference type="PANTHER" id="PTHR12151:SF25">
    <property type="entry name" value="LINALOOL DEHYDRATASE_ISOMERASE DOMAIN-CONTAINING PROTEIN"/>
    <property type="match status" value="1"/>
</dbReference>
<dbReference type="PANTHER" id="PTHR12151">
    <property type="entry name" value="ELECTRON TRANSPORT PROTIN SCO1/SENC FAMILY MEMBER"/>
    <property type="match status" value="1"/>
</dbReference>
<keyword evidence="4" id="KW-1185">Reference proteome</keyword>
<dbReference type="Pfam" id="PF02630">
    <property type="entry name" value="SCO1-SenC"/>
    <property type="match status" value="1"/>
</dbReference>
<gene>
    <name evidence="3" type="ORF">M8006_01625</name>
</gene>
<comment type="similarity">
    <text evidence="1">Belongs to the SCO1/2 family.</text>
</comment>
<keyword evidence="2" id="KW-0472">Membrane</keyword>
<dbReference type="Proteomes" id="UP001165308">
    <property type="component" value="Unassembled WGS sequence"/>
</dbReference>
<proteinExistence type="inferred from homology"/>
<feature type="transmembrane region" description="Helical" evidence="2">
    <location>
        <begin position="21"/>
        <end position="42"/>
    </location>
</feature>
<keyword evidence="2" id="KW-1133">Transmembrane helix</keyword>
<evidence type="ECO:0000313" key="4">
    <source>
        <dbReference type="Proteomes" id="UP001165308"/>
    </source>
</evidence>
<dbReference type="RefSeq" id="WP_250079359.1">
    <property type="nucleotide sequence ID" value="NZ_JAMJPJ010000001.1"/>
</dbReference>
<name>A0ABT0SLK7_9GAMM</name>
<accession>A0ABT0SLK7</accession>
<comment type="caution">
    <text evidence="3">The sequence shown here is derived from an EMBL/GenBank/DDBJ whole genome shotgun (WGS) entry which is preliminary data.</text>
</comment>